<accession>A0A086SV08</accession>
<dbReference type="InterPro" id="IPR050316">
    <property type="entry name" value="Tyrosinase/Hemocyanin"/>
</dbReference>
<dbReference type="PRINTS" id="PR00092">
    <property type="entry name" value="TYROSINASE"/>
</dbReference>
<dbReference type="SUPFAM" id="SSF48056">
    <property type="entry name" value="Di-copper centre-containing domain"/>
    <property type="match status" value="1"/>
</dbReference>
<comment type="caution">
    <text evidence="6">The sequence shown here is derived from an EMBL/GenBank/DDBJ whole genome shotgun (WGS) entry which is preliminary data.</text>
</comment>
<evidence type="ECO:0000259" key="5">
    <source>
        <dbReference type="PROSITE" id="PS00498"/>
    </source>
</evidence>
<keyword evidence="1" id="KW-0479">Metal-binding</keyword>
<dbReference type="InterPro" id="IPR008922">
    <property type="entry name" value="Di-copper_centre_dom_sf"/>
</dbReference>
<keyword evidence="7" id="KW-1185">Reference proteome</keyword>
<evidence type="ECO:0000313" key="7">
    <source>
        <dbReference type="Proteomes" id="UP000029964"/>
    </source>
</evidence>
<organism evidence="6 7">
    <name type="scientific">Hapsidospora chrysogenum (strain ATCC 11550 / CBS 779.69 / DSM 880 / IAM 14645 / JCM 23072 / IMI 49137)</name>
    <name type="common">Acremonium chrysogenum</name>
    <dbReference type="NCBI Taxonomy" id="857340"/>
    <lineage>
        <taxon>Eukaryota</taxon>
        <taxon>Fungi</taxon>
        <taxon>Dikarya</taxon>
        <taxon>Ascomycota</taxon>
        <taxon>Pezizomycotina</taxon>
        <taxon>Sordariomycetes</taxon>
        <taxon>Hypocreomycetidae</taxon>
        <taxon>Hypocreales</taxon>
        <taxon>Bionectriaceae</taxon>
        <taxon>Hapsidospora</taxon>
    </lineage>
</organism>
<dbReference type="Gene3D" id="1.10.1280.10">
    <property type="entry name" value="Di-copper center containing domain from catechol oxidase"/>
    <property type="match status" value="1"/>
</dbReference>
<evidence type="ECO:0000313" key="6">
    <source>
        <dbReference type="EMBL" id="KFH40940.1"/>
    </source>
</evidence>
<dbReference type="InterPro" id="IPR002227">
    <property type="entry name" value="Tyrosinase_Cu-bd"/>
</dbReference>
<dbReference type="AlphaFoldDB" id="A0A086SV08"/>
<evidence type="ECO:0000259" key="4">
    <source>
        <dbReference type="PROSITE" id="PS00497"/>
    </source>
</evidence>
<dbReference type="GO" id="GO:0016491">
    <property type="term" value="F:oxidoreductase activity"/>
    <property type="evidence" value="ECO:0007669"/>
    <property type="project" value="UniProtKB-KW"/>
</dbReference>
<dbReference type="GO" id="GO:0046872">
    <property type="term" value="F:metal ion binding"/>
    <property type="evidence" value="ECO:0007669"/>
    <property type="project" value="UniProtKB-KW"/>
</dbReference>
<keyword evidence="2" id="KW-0560">Oxidoreductase</keyword>
<proteinExistence type="predicted"/>
<sequence>MRFLTSVTSVLALASGLALGAPSPSKKPKPNTKHPKTIDDFQALAIQSLREAEARKPKGEPGKNGCTLKNARVRRDWEALSKPERKEYIRAVNCLWDLPAADTTFSAAQNYFDEFVAIHINLTDFIHGTGNFLTWHRYLMHLWEETLRNDCGYKGALPYWNWFKYQDNLKASPLFDGSDTSMGGDGEYFAHNGSIAGAGQVWLPSGEGGGCVKSGPFVNRTINMGPIRPAMQGYEPVMTNQLDYNPRCQRRDLTNAASAYFTNKNLWEVLLGPHSISIGHFQDELQGPYGTLRMHGAGHYAMGGDGSDVFSSLNDPAFYQHHAMVDRLYWIWQALHPQIADTINGTRTFRNQPPSPDATVDDPLDVGVLGEHLPIKSMLDTLGNDPLCYIYA</sequence>
<dbReference type="STRING" id="857340.A0A086SV08"/>
<dbReference type="Pfam" id="PF00264">
    <property type="entry name" value="Tyrosinase"/>
    <property type="match status" value="1"/>
</dbReference>
<feature type="domain" description="Tyrosinase copper-binding" evidence="5">
    <location>
        <begin position="315"/>
        <end position="326"/>
    </location>
</feature>
<dbReference type="PANTHER" id="PTHR11474">
    <property type="entry name" value="TYROSINASE FAMILY MEMBER"/>
    <property type="match status" value="1"/>
</dbReference>
<gene>
    <name evidence="6" type="ORF">ACRE_083550</name>
</gene>
<dbReference type="PROSITE" id="PS00498">
    <property type="entry name" value="TYROSINASE_2"/>
    <property type="match status" value="1"/>
</dbReference>
<name>A0A086SV08_HAPC1</name>
<dbReference type="PANTHER" id="PTHR11474:SF125">
    <property type="entry name" value="N-ACETYL-6-HYDROXYTRYPTOPHAN OXIDASE IVOB-RELATED"/>
    <property type="match status" value="1"/>
</dbReference>
<dbReference type="Proteomes" id="UP000029964">
    <property type="component" value="Unassembled WGS sequence"/>
</dbReference>
<feature type="signal peptide" evidence="3">
    <location>
        <begin position="1"/>
        <end position="20"/>
    </location>
</feature>
<feature type="chain" id="PRO_5001815059" evidence="3">
    <location>
        <begin position="21"/>
        <end position="392"/>
    </location>
</feature>
<dbReference type="EMBL" id="JPKY01000155">
    <property type="protein sequence ID" value="KFH40940.1"/>
    <property type="molecule type" value="Genomic_DNA"/>
</dbReference>
<evidence type="ECO:0000256" key="3">
    <source>
        <dbReference type="SAM" id="SignalP"/>
    </source>
</evidence>
<dbReference type="PROSITE" id="PS00497">
    <property type="entry name" value="TYROSINASE_1"/>
    <property type="match status" value="1"/>
</dbReference>
<dbReference type="HOGENOM" id="CLU_035914_0_0_1"/>
<feature type="domain" description="Tyrosinase copper-binding" evidence="4">
    <location>
        <begin position="127"/>
        <end position="144"/>
    </location>
</feature>
<reference evidence="7" key="1">
    <citation type="journal article" date="2014" name="Genome Announc.">
        <title>Genome sequence and annotation of Acremonium chrysogenum, producer of the beta-lactam antibiotic cephalosporin C.</title>
        <authorList>
            <person name="Terfehr D."/>
            <person name="Dahlmann T.A."/>
            <person name="Specht T."/>
            <person name="Zadra I."/>
            <person name="Kuernsteiner H."/>
            <person name="Kueck U."/>
        </authorList>
    </citation>
    <scope>NUCLEOTIDE SEQUENCE [LARGE SCALE GENOMIC DNA]</scope>
    <source>
        <strain evidence="7">ATCC 11550 / CBS 779.69 / DSM 880 / IAM 14645 / JCM 23072 / IMI 49137</strain>
    </source>
</reference>
<protein>
    <submittedName>
        <fullName evidence="6">O-aminophenol oxidase-like protein</fullName>
    </submittedName>
</protein>
<evidence type="ECO:0000256" key="2">
    <source>
        <dbReference type="ARBA" id="ARBA00023002"/>
    </source>
</evidence>
<keyword evidence="3" id="KW-0732">Signal</keyword>
<evidence type="ECO:0000256" key="1">
    <source>
        <dbReference type="ARBA" id="ARBA00022723"/>
    </source>
</evidence>
<dbReference type="OrthoDB" id="6132182at2759"/>